<dbReference type="OrthoDB" id="9809695at2"/>
<dbReference type="EMBL" id="CP001778">
    <property type="protein sequence ID" value="ADD41448.1"/>
    <property type="molecule type" value="Genomic_DNA"/>
</dbReference>
<dbReference type="Proteomes" id="UP000000844">
    <property type="component" value="Chromosome"/>
</dbReference>
<dbReference type="InterPro" id="IPR012577">
    <property type="entry name" value="NIPSNAP"/>
</dbReference>
<sequence>MILEIRTYRLKPGTREDFVRIMAERALPMLAEYGIDVVDHGPSLFDEDGAEEAYLMRAFASLAERDRLEDAFYSSREWREGPREEIVSRIDSYHTIVIETPNAAVAALRRDGA</sequence>
<keyword evidence="3" id="KW-1185">Reference proteome</keyword>
<dbReference type="KEGG" id="sna:Snas_1750"/>
<name>D3PY81_STANL</name>
<evidence type="ECO:0000313" key="2">
    <source>
        <dbReference type="EMBL" id="ADD41448.1"/>
    </source>
</evidence>
<dbReference type="HOGENOM" id="CLU_166198_1_0_11"/>
<dbReference type="Gene3D" id="3.30.70.100">
    <property type="match status" value="1"/>
</dbReference>
<evidence type="ECO:0000313" key="3">
    <source>
        <dbReference type="Proteomes" id="UP000000844"/>
    </source>
</evidence>
<evidence type="ECO:0000259" key="1">
    <source>
        <dbReference type="Pfam" id="PF07978"/>
    </source>
</evidence>
<dbReference type="SUPFAM" id="SSF54909">
    <property type="entry name" value="Dimeric alpha+beta barrel"/>
    <property type="match status" value="1"/>
</dbReference>
<dbReference type="InterPro" id="IPR011008">
    <property type="entry name" value="Dimeric_a/b-barrel"/>
</dbReference>
<dbReference type="AlphaFoldDB" id="D3PY81"/>
<proteinExistence type="predicted"/>
<organism evidence="2 3">
    <name type="scientific">Stackebrandtia nassauensis (strain DSM 44728 / CIP 108903 / NRRL B-16338 / NBRC 102104 / LLR-40K-21)</name>
    <dbReference type="NCBI Taxonomy" id="446470"/>
    <lineage>
        <taxon>Bacteria</taxon>
        <taxon>Bacillati</taxon>
        <taxon>Actinomycetota</taxon>
        <taxon>Actinomycetes</taxon>
        <taxon>Glycomycetales</taxon>
        <taxon>Glycomycetaceae</taxon>
        <taxon>Stackebrandtia</taxon>
    </lineage>
</organism>
<accession>D3PY81</accession>
<protein>
    <submittedName>
        <fullName evidence="2">NIPSNAP family containing protein</fullName>
    </submittedName>
</protein>
<feature type="domain" description="NIPSNAP" evidence="1">
    <location>
        <begin position="4"/>
        <end position="80"/>
    </location>
</feature>
<dbReference type="eggNOG" id="ENOG5032VEJ">
    <property type="taxonomic scope" value="Bacteria"/>
</dbReference>
<reference evidence="2 3" key="1">
    <citation type="journal article" date="2009" name="Stand. Genomic Sci.">
        <title>Complete genome sequence of Stackebrandtia nassauensis type strain (LLR-40K-21).</title>
        <authorList>
            <person name="Munk C."/>
            <person name="Lapidus A."/>
            <person name="Copeland A."/>
            <person name="Jando M."/>
            <person name="Mayilraj S."/>
            <person name="Glavina Del Rio T."/>
            <person name="Nolan M."/>
            <person name="Chen F."/>
            <person name="Lucas S."/>
            <person name="Tice H."/>
            <person name="Cheng J.F."/>
            <person name="Han C."/>
            <person name="Detter J.C."/>
            <person name="Bruce D."/>
            <person name="Goodwin L."/>
            <person name="Chain P."/>
            <person name="Pitluck S."/>
            <person name="Goker M."/>
            <person name="Ovchinikova G."/>
            <person name="Pati A."/>
            <person name="Ivanova N."/>
            <person name="Mavromatis K."/>
            <person name="Chen A."/>
            <person name="Palaniappan K."/>
            <person name="Land M."/>
            <person name="Hauser L."/>
            <person name="Chang Y.J."/>
            <person name="Jeffries C.D."/>
            <person name="Bristow J."/>
            <person name="Eisen J.A."/>
            <person name="Markowitz V."/>
            <person name="Hugenholtz P."/>
            <person name="Kyrpides N.C."/>
            <person name="Klenk H.P."/>
        </authorList>
    </citation>
    <scope>NUCLEOTIDE SEQUENCE [LARGE SCALE GENOMIC DNA]</scope>
    <source>
        <strain evidence="3">DSM 44728 / CIP 108903 / NRRL B-16338 / NBRC 102104 / LLR-40K-21</strain>
    </source>
</reference>
<dbReference type="Pfam" id="PF07978">
    <property type="entry name" value="NIPSNAP"/>
    <property type="match status" value="1"/>
</dbReference>
<gene>
    <name evidence="2" type="ordered locus">Snas_1750</name>
</gene>
<dbReference type="STRING" id="446470.Snas_1750"/>
<dbReference type="RefSeq" id="WP_013017019.1">
    <property type="nucleotide sequence ID" value="NC_013947.1"/>
</dbReference>